<evidence type="ECO:0000259" key="11">
    <source>
        <dbReference type="PROSITE" id="PS51915"/>
    </source>
</evidence>
<keyword evidence="2 8" id="KW-0479">Metal-binding</keyword>
<protein>
    <recommendedName>
        <fullName evidence="14">Protein krueppel</fullName>
    </recommendedName>
</protein>
<evidence type="ECO:0000313" key="12">
    <source>
        <dbReference type="EMBL" id="PNF14108.1"/>
    </source>
</evidence>
<feature type="domain" description="C2H2-type" evidence="10">
    <location>
        <begin position="606"/>
        <end position="629"/>
    </location>
</feature>
<organism evidence="12 13">
    <name type="scientific">Cryptotermes secundus</name>
    <dbReference type="NCBI Taxonomy" id="105785"/>
    <lineage>
        <taxon>Eukaryota</taxon>
        <taxon>Metazoa</taxon>
        <taxon>Ecdysozoa</taxon>
        <taxon>Arthropoda</taxon>
        <taxon>Hexapoda</taxon>
        <taxon>Insecta</taxon>
        <taxon>Pterygota</taxon>
        <taxon>Neoptera</taxon>
        <taxon>Polyneoptera</taxon>
        <taxon>Dictyoptera</taxon>
        <taxon>Blattodea</taxon>
        <taxon>Blattoidea</taxon>
        <taxon>Termitoidae</taxon>
        <taxon>Kalotermitidae</taxon>
        <taxon>Cryptotermitinae</taxon>
        <taxon>Cryptotermes</taxon>
    </lineage>
</organism>
<evidence type="ECO:0000256" key="6">
    <source>
        <dbReference type="ARBA" id="ARBA00023242"/>
    </source>
</evidence>
<proteinExistence type="predicted"/>
<sequence>MIFICRLCGKCENELSGLAIFGEQGVQEAIAYKIKLSLDISVYEYDPLPKYICECCLGKLFTTFAFQESCRRVQILLRERFLSSKSWSPNEITPTAEVEELPNGSIHGTPDEKSVPESILHVSEDALHFCNTETAYSQNEISETRIRGGHGEMRNDVLAPSELNNSPSNVQTRMSCGSAKPAVENMQTAKNNRPELEVPQAETELNIFGEPFNLNTLLRNGVIEELVKAVGDRGYKKSNSRKTKKTCNSASSRSRRKKQKTNRMPLNDKEPCLIQTDNLTSTVSNVAVVQQTVNASDIHIPISSGIRSHELSRVDESHSKTSVGNSAETVHVDEVAMGDDVYIGPDLYETPEIVALVDVQKHAGPSQSEDIDSVCNTLKIVDVFSTHDISSTSMPAEYVIDTLYSSDTSNWHSPSCAENQSNSLSSSACSMQSPSKNPSDIRNWHTVSSQSPLNTLPSYTPPPSRNPQNSSKKRGKVVDSGSTLNGSSPTEEEDEILVIEVVKANKDSIAKHWEKCPSGFTCKFCTKTYKRLIKCENHIRIHLGVKPYECHICKRRYHKKRLLNEHCSNHTGKKLYQCKECDKSFRYRKNFKTHAESHVAESSSSYTCEICGKTFSLQFGYWSHKTSKHVIVDTQTVGVD</sequence>
<evidence type="ECO:0000256" key="4">
    <source>
        <dbReference type="ARBA" id="ARBA00022771"/>
    </source>
</evidence>
<dbReference type="STRING" id="105785.A0A2J7PCP1"/>
<feature type="binding site" evidence="8">
    <location>
        <position position="53"/>
    </location>
    <ligand>
        <name>Zn(2+)</name>
        <dbReference type="ChEBI" id="CHEBI:29105"/>
    </ligand>
</feature>
<accession>A0A2J7PCP1</accession>
<feature type="binding site" evidence="8">
    <location>
        <position position="8"/>
    </location>
    <ligand>
        <name>Zn(2+)</name>
        <dbReference type="ChEBI" id="CHEBI:29105"/>
    </ligand>
</feature>
<dbReference type="InParanoid" id="A0A2J7PCP1"/>
<feature type="compositionally biased region" description="Basic residues" evidence="9">
    <location>
        <begin position="236"/>
        <end position="245"/>
    </location>
</feature>
<feature type="binding site" evidence="8">
    <location>
        <position position="5"/>
    </location>
    <ligand>
        <name>Zn(2+)</name>
        <dbReference type="ChEBI" id="CHEBI:29105"/>
    </ligand>
</feature>
<dbReference type="Proteomes" id="UP000235965">
    <property type="component" value="Unassembled WGS sequence"/>
</dbReference>
<dbReference type="Gene3D" id="3.40.1800.20">
    <property type="match status" value="1"/>
</dbReference>
<dbReference type="SMART" id="SM00868">
    <property type="entry name" value="zf-AD"/>
    <property type="match status" value="1"/>
</dbReference>
<evidence type="ECO:0000256" key="7">
    <source>
        <dbReference type="PROSITE-ProRule" id="PRU00042"/>
    </source>
</evidence>
<feature type="domain" description="C2H2-type" evidence="10">
    <location>
        <begin position="548"/>
        <end position="575"/>
    </location>
</feature>
<dbReference type="GO" id="GO:0001228">
    <property type="term" value="F:DNA-binding transcription activator activity, RNA polymerase II-specific"/>
    <property type="evidence" value="ECO:0007669"/>
    <property type="project" value="TreeGrafter"/>
</dbReference>
<dbReference type="SUPFAM" id="SSF57716">
    <property type="entry name" value="Glucocorticoid receptor-like (DNA-binding domain)"/>
    <property type="match status" value="1"/>
</dbReference>
<dbReference type="GO" id="GO:0005634">
    <property type="term" value="C:nucleus"/>
    <property type="evidence" value="ECO:0007669"/>
    <property type="project" value="UniProtKB-SubCell"/>
</dbReference>
<comment type="caution">
    <text evidence="12">The sequence shown here is derived from an EMBL/GenBank/DDBJ whole genome shotgun (WGS) entry which is preliminary data.</text>
</comment>
<dbReference type="Gene3D" id="3.30.160.60">
    <property type="entry name" value="Classic Zinc Finger"/>
    <property type="match status" value="2"/>
</dbReference>
<dbReference type="GO" id="GO:0000978">
    <property type="term" value="F:RNA polymerase II cis-regulatory region sequence-specific DNA binding"/>
    <property type="evidence" value="ECO:0007669"/>
    <property type="project" value="TreeGrafter"/>
</dbReference>
<evidence type="ECO:0000256" key="5">
    <source>
        <dbReference type="ARBA" id="ARBA00022833"/>
    </source>
</evidence>
<dbReference type="PANTHER" id="PTHR24376">
    <property type="entry name" value="ZINC FINGER PROTEIN"/>
    <property type="match status" value="1"/>
</dbReference>
<dbReference type="InterPro" id="IPR013087">
    <property type="entry name" value="Znf_C2H2_type"/>
</dbReference>
<feature type="domain" description="ZAD" evidence="11">
    <location>
        <begin position="3"/>
        <end position="80"/>
    </location>
</feature>
<keyword evidence="4 7" id="KW-0863">Zinc-finger</keyword>
<evidence type="ECO:0000313" key="13">
    <source>
        <dbReference type="Proteomes" id="UP000235965"/>
    </source>
</evidence>
<feature type="domain" description="C2H2-type" evidence="10">
    <location>
        <begin position="520"/>
        <end position="547"/>
    </location>
</feature>
<reference evidence="12 13" key="1">
    <citation type="submission" date="2017-12" db="EMBL/GenBank/DDBJ databases">
        <title>Hemimetabolous genomes reveal molecular basis of termite eusociality.</title>
        <authorList>
            <person name="Harrison M.C."/>
            <person name="Jongepier E."/>
            <person name="Robertson H.M."/>
            <person name="Arning N."/>
            <person name="Bitard-Feildel T."/>
            <person name="Chao H."/>
            <person name="Childers C.P."/>
            <person name="Dinh H."/>
            <person name="Doddapaneni H."/>
            <person name="Dugan S."/>
            <person name="Gowin J."/>
            <person name="Greiner C."/>
            <person name="Han Y."/>
            <person name="Hu H."/>
            <person name="Hughes D.S.T."/>
            <person name="Huylmans A.-K."/>
            <person name="Kemena C."/>
            <person name="Kremer L.P.M."/>
            <person name="Lee S.L."/>
            <person name="Lopez-Ezquerra A."/>
            <person name="Mallet L."/>
            <person name="Monroy-Kuhn J.M."/>
            <person name="Moser A."/>
            <person name="Murali S.C."/>
            <person name="Muzny D.M."/>
            <person name="Otani S."/>
            <person name="Piulachs M.-D."/>
            <person name="Poelchau M."/>
            <person name="Qu J."/>
            <person name="Schaub F."/>
            <person name="Wada-Katsumata A."/>
            <person name="Worley K.C."/>
            <person name="Xie Q."/>
            <person name="Ylla G."/>
            <person name="Poulsen M."/>
            <person name="Gibbs R.A."/>
            <person name="Schal C."/>
            <person name="Richards S."/>
            <person name="Belles X."/>
            <person name="Korb J."/>
            <person name="Bornberg-Bauer E."/>
        </authorList>
    </citation>
    <scope>NUCLEOTIDE SEQUENCE [LARGE SCALE GENOMIC DNA]</scope>
    <source>
        <tissue evidence="12">Whole body</tissue>
    </source>
</reference>
<dbReference type="InterPro" id="IPR036236">
    <property type="entry name" value="Znf_C2H2_sf"/>
</dbReference>
<feature type="compositionally biased region" description="Polar residues" evidence="9">
    <location>
        <begin position="436"/>
        <end position="458"/>
    </location>
</feature>
<keyword evidence="5 8" id="KW-0862">Zinc</keyword>
<evidence type="ECO:0000256" key="1">
    <source>
        <dbReference type="ARBA" id="ARBA00004123"/>
    </source>
</evidence>
<dbReference type="FunFam" id="3.30.160.60:FF:000446">
    <property type="entry name" value="Zinc finger protein"/>
    <property type="match status" value="1"/>
</dbReference>
<dbReference type="Pfam" id="PF00096">
    <property type="entry name" value="zf-C2H2"/>
    <property type="match status" value="2"/>
</dbReference>
<keyword evidence="13" id="KW-1185">Reference proteome</keyword>
<name>A0A2J7PCP1_9NEOP</name>
<feature type="compositionally biased region" description="Low complexity" evidence="9">
    <location>
        <begin position="415"/>
        <end position="435"/>
    </location>
</feature>
<evidence type="ECO:0000256" key="2">
    <source>
        <dbReference type="ARBA" id="ARBA00022723"/>
    </source>
</evidence>
<feature type="domain" description="C2H2-type" evidence="10">
    <location>
        <begin position="576"/>
        <end position="603"/>
    </location>
</feature>
<feature type="compositionally biased region" description="Polar residues" evidence="9">
    <location>
        <begin position="480"/>
        <end position="489"/>
    </location>
</feature>
<dbReference type="InterPro" id="IPR012934">
    <property type="entry name" value="Znf_AD"/>
</dbReference>
<dbReference type="PROSITE" id="PS00028">
    <property type="entry name" value="ZINC_FINGER_C2H2_1"/>
    <property type="match status" value="4"/>
</dbReference>
<dbReference type="AlphaFoldDB" id="A0A2J7PCP1"/>
<comment type="subcellular location">
    <subcellularLocation>
        <location evidence="1">Nucleus</location>
    </subcellularLocation>
</comment>
<dbReference type="SUPFAM" id="SSF57667">
    <property type="entry name" value="beta-beta-alpha zinc fingers"/>
    <property type="match status" value="2"/>
</dbReference>
<dbReference type="EMBL" id="NEVH01027057">
    <property type="protein sequence ID" value="PNF14108.1"/>
    <property type="molecule type" value="Genomic_DNA"/>
</dbReference>
<evidence type="ECO:0000256" key="3">
    <source>
        <dbReference type="ARBA" id="ARBA00022737"/>
    </source>
</evidence>
<dbReference type="SMART" id="SM00355">
    <property type="entry name" value="ZnF_C2H2"/>
    <property type="match status" value="4"/>
</dbReference>
<dbReference type="PANTHER" id="PTHR24376:SF235">
    <property type="entry name" value="C2H2-TYPE DOMAIN-CONTAINING PROTEIN"/>
    <property type="match status" value="1"/>
</dbReference>
<evidence type="ECO:0000256" key="8">
    <source>
        <dbReference type="PROSITE-ProRule" id="PRU01263"/>
    </source>
</evidence>
<dbReference type="OrthoDB" id="6077919at2759"/>
<dbReference type="PROSITE" id="PS50157">
    <property type="entry name" value="ZINC_FINGER_C2H2_2"/>
    <property type="match status" value="4"/>
</dbReference>
<feature type="region of interest" description="Disordered" evidence="9">
    <location>
        <begin position="232"/>
        <end position="268"/>
    </location>
</feature>
<feature type="region of interest" description="Disordered" evidence="9">
    <location>
        <begin position="410"/>
        <end position="491"/>
    </location>
</feature>
<keyword evidence="6" id="KW-0539">Nucleus</keyword>
<evidence type="ECO:0000256" key="9">
    <source>
        <dbReference type="SAM" id="MobiDB-lite"/>
    </source>
</evidence>
<evidence type="ECO:0008006" key="14">
    <source>
        <dbReference type="Google" id="ProtNLM"/>
    </source>
</evidence>
<dbReference type="PROSITE" id="PS51915">
    <property type="entry name" value="ZAD"/>
    <property type="match status" value="1"/>
</dbReference>
<dbReference type="GO" id="GO:0008270">
    <property type="term" value="F:zinc ion binding"/>
    <property type="evidence" value="ECO:0007669"/>
    <property type="project" value="UniProtKB-UniRule"/>
</dbReference>
<feature type="region of interest" description="Disordered" evidence="9">
    <location>
        <begin position="93"/>
        <end position="115"/>
    </location>
</feature>
<keyword evidence="3" id="KW-0677">Repeat</keyword>
<feature type="binding site" evidence="8">
    <location>
        <position position="56"/>
    </location>
    <ligand>
        <name>Zn(2+)</name>
        <dbReference type="ChEBI" id="CHEBI:29105"/>
    </ligand>
</feature>
<evidence type="ECO:0000259" key="10">
    <source>
        <dbReference type="PROSITE" id="PS50157"/>
    </source>
</evidence>
<dbReference type="Pfam" id="PF07776">
    <property type="entry name" value="zf-AD"/>
    <property type="match status" value="1"/>
</dbReference>
<gene>
    <name evidence="12" type="ORF">B7P43_G01059</name>
</gene>